<dbReference type="Proteomes" id="UP000057158">
    <property type="component" value="Chromosome"/>
</dbReference>
<accession>A0A0M4DFU6</accession>
<feature type="chain" id="PRO_5005792259" description="Lipoprotein" evidence="1">
    <location>
        <begin position="21"/>
        <end position="204"/>
    </location>
</feature>
<evidence type="ECO:0008006" key="4">
    <source>
        <dbReference type="Google" id="ProtNLM"/>
    </source>
</evidence>
<dbReference type="PATRIC" id="fig|1603606.3.peg.689"/>
<protein>
    <recommendedName>
        <fullName evidence="4">Lipoprotein</fullName>
    </recommendedName>
</protein>
<keyword evidence="3" id="KW-1185">Reference proteome</keyword>
<dbReference type="STRING" id="1603606.DSOUD_0632"/>
<sequence length="204" mass="21260">MLNPKVLPASALFVLLLLLAACSSEPKAVKALEQAEAVAAAGNLAGAIPLYEAVVADYPKSKAAVKAETGLRAIRLTLAREKGELTEALGSVRDVLEGFASMYGDYPKSLADLDNGEYFFDGSYLAGVVPGDARVYLLFAEAPPYRVWAFKNGREEGLSLDASAAETRSAVRSEALAALEAAGPPVVEIGALAAYGRPDAGKSL</sequence>
<dbReference type="RefSeq" id="WP_053549633.1">
    <property type="nucleotide sequence ID" value="NZ_CP010802.1"/>
</dbReference>
<name>A0A0M4DFU6_9BACT</name>
<dbReference type="AlphaFoldDB" id="A0A0M4DFU6"/>
<reference evidence="2 3" key="1">
    <citation type="submission" date="2015-07" db="EMBL/GenBank/DDBJ databases">
        <title>Isolation and Genomic Characterization of a Novel Halophilic Metal-Reducing Deltaproteobacterium from the Deep Subsurface.</title>
        <authorList>
            <person name="Badalamenti J.P."/>
            <person name="Summers Z.M."/>
            <person name="Gralnick J.A."/>
            <person name="Bond D.R."/>
        </authorList>
    </citation>
    <scope>NUCLEOTIDE SEQUENCE [LARGE SCALE GENOMIC DNA]</scope>
    <source>
        <strain evidence="2 3">WTL</strain>
    </source>
</reference>
<evidence type="ECO:0000313" key="3">
    <source>
        <dbReference type="Proteomes" id="UP000057158"/>
    </source>
</evidence>
<keyword evidence="1" id="KW-0732">Signal</keyword>
<dbReference type="KEGG" id="des:DSOUD_0632"/>
<dbReference type="Gene3D" id="1.25.40.10">
    <property type="entry name" value="Tetratricopeptide repeat domain"/>
    <property type="match status" value="1"/>
</dbReference>
<evidence type="ECO:0000256" key="1">
    <source>
        <dbReference type="SAM" id="SignalP"/>
    </source>
</evidence>
<dbReference type="EMBL" id="CP010802">
    <property type="protein sequence ID" value="ALC15420.1"/>
    <property type="molecule type" value="Genomic_DNA"/>
</dbReference>
<organism evidence="2 3">
    <name type="scientific">Desulfuromonas soudanensis</name>
    <dbReference type="NCBI Taxonomy" id="1603606"/>
    <lineage>
        <taxon>Bacteria</taxon>
        <taxon>Pseudomonadati</taxon>
        <taxon>Thermodesulfobacteriota</taxon>
        <taxon>Desulfuromonadia</taxon>
        <taxon>Desulfuromonadales</taxon>
        <taxon>Desulfuromonadaceae</taxon>
        <taxon>Desulfuromonas</taxon>
    </lineage>
</organism>
<dbReference type="PROSITE" id="PS51257">
    <property type="entry name" value="PROKAR_LIPOPROTEIN"/>
    <property type="match status" value="1"/>
</dbReference>
<evidence type="ECO:0000313" key="2">
    <source>
        <dbReference type="EMBL" id="ALC15420.1"/>
    </source>
</evidence>
<proteinExistence type="predicted"/>
<dbReference type="InterPro" id="IPR011990">
    <property type="entry name" value="TPR-like_helical_dom_sf"/>
</dbReference>
<feature type="signal peptide" evidence="1">
    <location>
        <begin position="1"/>
        <end position="20"/>
    </location>
</feature>
<gene>
    <name evidence="2" type="ORF">DSOUD_0632</name>
</gene>